<protein>
    <submittedName>
        <fullName evidence="4">Transglutaminase domain-containing protein</fullName>
    </submittedName>
</protein>
<dbReference type="Pfam" id="PF01841">
    <property type="entry name" value="Transglut_core"/>
    <property type="match status" value="1"/>
</dbReference>
<evidence type="ECO:0000313" key="4">
    <source>
        <dbReference type="EMBL" id="TET08539.1"/>
    </source>
</evidence>
<gene>
    <name evidence="4" type="ORF">E3J84_06140</name>
</gene>
<feature type="transmembrane region" description="Helical" evidence="1">
    <location>
        <begin position="247"/>
        <end position="269"/>
    </location>
</feature>
<evidence type="ECO:0000256" key="1">
    <source>
        <dbReference type="SAM" id="Phobius"/>
    </source>
</evidence>
<dbReference type="InterPro" id="IPR038765">
    <property type="entry name" value="Papain-like_cys_pep_sf"/>
</dbReference>
<keyword evidence="1" id="KW-0812">Transmembrane</keyword>
<organism evidence="4 5">
    <name type="scientific">Aerophobetes bacterium</name>
    <dbReference type="NCBI Taxonomy" id="2030807"/>
    <lineage>
        <taxon>Bacteria</taxon>
        <taxon>Candidatus Aerophobota</taxon>
    </lineage>
</organism>
<sequence>MKTISLSLVWLICLALSPEAISQNFYQKNGEIYDLWGICRTRPQGFDGYFQVTERGFRPVIAFESLGSNADIAYRWGQEFLELYPDSSQRAEKIYTFVRDRVRYTQDLSQFGYREFAQNADELAKKIQEGNAQGDCEDYAILLATMYKAAGYRTAVVLVPGHAAALVYLPEYQKANISLTFNEESGWIWAEATGRNNPLGWYPQKALQGKAFAYEIEKIEDLALKTEPGGKIAPVKGKSRSLAFSPFFLLILIMWILPMIGRIFMVMVVRRRS</sequence>
<dbReference type="Gene3D" id="3.10.620.30">
    <property type="match status" value="1"/>
</dbReference>
<name>A0A523RSC6_UNCAE</name>
<feature type="domain" description="Transglutaminase-like" evidence="3">
    <location>
        <begin position="80"/>
        <end position="194"/>
    </location>
</feature>
<keyword evidence="1" id="KW-1133">Transmembrane helix</keyword>
<proteinExistence type="predicted"/>
<dbReference type="EMBL" id="SOKJ01000352">
    <property type="protein sequence ID" value="TET08539.1"/>
    <property type="molecule type" value="Genomic_DNA"/>
</dbReference>
<evidence type="ECO:0000313" key="5">
    <source>
        <dbReference type="Proteomes" id="UP000316360"/>
    </source>
</evidence>
<dbReference type="AlphaFoldDB" id="A0A523RSC6"/>
<keyword evidence="2" id="KW-0732">Signal</keyword>
<keyword evidence="1" id="KW-0472">Membrane</keyword>
<feature type="signal peptide" evidence="2">
    <location>
        <begin position="1"/>
        <end position="22"/>
    </location>
</feature>
<dbReference type="Proteomes" id="UP000316360">
    <property type="component" value="Unassembled WGS sequence"/>
</dbReference>
<reference evidence="4 5" key="1">
    <citation type="submission" date="2019-03" db="EMBL/GenBank/DDBJ databases">
        <title>Metabolic potential of uncultured bacteria and archaea associated with petroleum seepage in deep-sea sediments.</title>
        <authorList>
            <person name="Dong X."/>
            <person name="Hubert C."/>
        </authorList>
    </citation>
    <scope>NUCLEOTIDE SEQUENCE [LARGE SCALE GENOMIC DNA]</scope>
    <source>
        <strain evidence="4">E44_bin7</strain>
    </source>
</reference>
<evidence type="ECO:0000259" key="3">
    <source>
        <dbReference type="Pfam" id="PF01841"/>
    </source>
</evidence>
<evidence type="ECO:0000256" key="2">
    <source>
        <dbReference type="SAM" id="SignalP"/>
    </source>
</evidence>
<dbReference type="SUPFAM" id="SSF54001">
    <property type="entry name" value="Cysteine proteinases"/>
    <property type="match status" value="1"/>
</dbReference>
<feature type="chain" id="PRO_5021954697" evidence="2">
    <location>
        <begin position="23"/>
        <end position="273"/>
    </location>
</feature>
<accession>A0A523RSC6</accession>
<comment type="caution">
    <text evidence="4">The sequence shown here is derived from an EMBL/GenBank/DDBJ whole genome shotgun (WGS) entry which is preliminary data.</text>
</comment>
<dbReference type="InterPro" id="IPR002931">
    <property type="entry name" value="Transglutaminase-like"/>
</dbReference>